<gene>
    <name evidence="7" type="ORF">MBELCI_1409</name>
</gene>
<sequence>MEVSRDWGRESPGSRRPAGAAKRGQPRVLGGQDEEVTDFDSDRRVDGRGRICRDGRVSMALFDDNFLTVLRNGMIETAEEMEGVEIQVEDAQNDVAKQLDQINNFIASGVDAIIVNPVDTSATEAMTNAAASAGVPLVFVNRQPINVDALPDNQAFVASDERESGTLETREICRLLSEEGKDPARVYVMMGELSNQAAVVRTQDIHDVMESGDCEVTLEIIDEQTANWSRDEAQDLMTNWLSTGEPFDALISNNDEMAIGAIQAMKSAGIAMDEVIVGGVDATQDALQAMAGGDLDVTVFQDAAGQGGGALDAALRLARGEDVDQKVYVPFQLVTPETMDQYMSKN</sequence>
<keyword evidence="3" id="KW-0732">Signal</keyword>
<evidence type="ECO:0000313" key="7">
    <source>
        <dbReference type="EMBL" id="GAD55357.1"/>
    </source>
</evidence>
<evidence type="ECO:0000256" key="4">
    <source>
        <dbReference type="SAM" id="Coils"/>
    </source>
</evidence>
<evidence type="ECO:0000256" key="2">
    <source>
        <dbReference type="ARBA" id="ARBA00007639"/>
    </source>
</evidence>
<accession>U2Z2T4</accession>
<comment type="similarity">
    <text evidence="2">Belongs to the bacterial solute-binding protein 2 family.</text>
</comment>
<evidence type="ECO:0000256" key="1">
    <source>
        <dbReference type="ARBA" id="ARBA00004196"/>
    </source>
</evidence>
<dbReference type="eggNOG" id="COG1879">
    <property type="taxonomic scope" value="Bacteria"/>
</dbReference>
<dbReference type="PANTHER" id="PTHR46847:SF1">
    <property type="entry name" value="D-ALLOSE-BINDING PERIPLASMIC PROTEIN-RELATED"/>
    <property type="match status" value="1"/>
</dbReference>
<name>U2Z2T4_9RHOB</name>
<dbReference type="GO" id="GO:0030313">
    <property type="term" value="C:cell envelope"/>
    <property type="evidence" value="ECO:0007669"/>
    <property type="project" value="UniProtKB-SubCell"/>
</dbReference>
<evidence type="ECO:0000259" key="6">
    <source>
        <dbReference type="Pfam" id="PF13407"/>
    </source>
</evidence>
<dbReference type="SUPFAM" id="SSF53822">
    <property type="entry name" value="Periplasmic binding protein-like I"/>
    <property type="match status" value="1"/>
</dbReference>
<dbReference type="AlphaFoldDB" id="U2Z2T4"/>
<dbReference type="EMBL" id="BATB01000013">
    <property type="protein sequence ID" value="GAD55357.1"/>
    <property type="molecule type" value="Genomic_DNA"/>
</dbReference>
<keyword evidence="8" id="KW-1185">Reference proteome</keyword>
<dbReference type="InterPro" id="IPR025997">
    <property type="entry name" value="SBP_2_dom"/>
</dbReference>
<evidence type="ECO:0000313" key="8">
    <source>
        <dbReference type="Proteomes" id="UP000016566"/>
    </source>
</evidence>
<dbReference type="Gene3D" id="3.40.50.2300">
    <property type="match status" value="2"/>
</dbReference>
<dbReference type="STRING" id="1337093.MBELCI_1409"/>
<dbReference type="PANTHER" id="PTHR46847">
    <property type="entry name" value="D-ALLOSE-BINDING PERIPLASMIC PROTEIN-RELATED"/>
    <property type="match status" value="1"/>
</dbReference>
<feature type="coiled-coil region" evidence="4">
    <location>
        <begin position="74"/>
        <end position="101"/>
    </location>
</feature>
<dbReference type="InterPro" id="IPR028082">
    <property type="entry name" value="Peripla_BP_I"/>
</dbReference>
<feature type="compositionally biased region" description="Basic and acidic residues" evidence="5">
    <location>
        <begin position="1"/>
        <end position="13"/>
    </location>
</feature>
<feature type="domain" description="Periplasmic binding protein" evidence="6">
    <location>
        <begin position="57"/>
        <end position="321"/>
    </location>
</feature>
<proteinExistence type="inferred from homology"/>
<comment type="caution">
    <text evidence="7">The sequence shown here is derived from an EMBL/GenBank/DDBJ whole genome shotgun (WGS) entry which is preliminary data.</text>
</comment>
<feature type="region of interest" description="Disordered" evidence="5">
    <location>
        <begin position="1"/>
        <end position="35"/>
    </location>
</feature>
<dbReference type="Proteomes" id="UP000016566">
    <property type="component" value="Unassembled WGS sequence"/>
</dbReference>
<reference evidence="7" key="1">
    <citation type="journal article" date="2013" name="Genome Announc.">
        <title>Draft Genome Sequence of Loktanella cinnabarina LL-001T, Isolated from Deep-Sea Floor Sediment.</title>
        <authorList>
            <person name="Nishi S."/>
            <person name="Tsubouchi T."/>
            <person name="Takaki Y."/>
            <person name="Koyanagi R."/>
            <person name="Satoh N."/>
            <person name="Maruyama T."/>
            <person name="Hatada Y."/>
        </authorList>
    </citation>
    <scope>NUCLEOTIDE SEQUENCE [LARGE SCALE GENOMIC DNA]</scope>
    <source>
        <strain evidence="7">LL-001</strain>
    </source>
</reference>
<dbReference type="CDD" id="cd06301">
    <property type="entry name" value="PBP1_rhizopine_binding-like"/>
    <property type="match status" value="1"/>
</dbReference>
<dbReference type="GO" id="GO:0030246">
    <property type="term" value="F:carbohydrate binding"/>
    <property type="evidence" value="ECO:0007669"/>
    <property type="project" value="UniProtKB-ARBA"/>
</dbReference>
<evidence type="ECO:0000256" key="3">
    <source>
        <dbReference type="ARBA" id="ARBA00022729"/>
    </source>
</evidence>
<keyword evidence="4" id="KW-0175">Coiled coil</keyword>
<organism evidence="7 8">
    <name type="scientific">Limimaricola cinnabarinus LL-001</name>
    <dbReference type="NCBI Taxonomy" id="1337093"/>
    <lineage>
        <taxon>Bacteria</taxon>
        <taxon>Pseudomonadati</taxon>
        <taxon>Pseudomonadota</taxon>
        <taxon>Alphaproteobacteria</taxon>
        <taxon>Rhodobacterales</taxon>
        <taxon>Paracoccaceae</taxon>
        <taxon>Limimaricola</taxon>
    </lineage>
</organism>
<evidence type="ECO:0000256" key="5">
    <source>
        <dbReference type="SAM" id="MobiDB-lite"/>
    </source>
</evidence>
<protein>
    <submittedName>
        <fullName evidence="7">Inositol transport system sugar-binding protein</fullName>
    </submittedName>
</protein>
<comment type="subcellular location">
    <subcellularLocation>
        <location evidence="1">Cell envelope</location>
    </subcellularLocation>
</comment>
<dbReference type="Pfam" id="PF13407">
    <property type="entry name" value="Peripla_BP_4"/>
    <property type="match status" value="1"/>
</dbReference>